<feature type="transmembrane region" description="Helical" evidence="1">
    <location>
        <begin position="435"/>
        <end position="456"/>
    </location>
</feature>
<dbReference type="OrthoDB" id="1958056at2"/>
<reference evidence="3" key="1">
    <citation type="submission" date="2015-07" db="EMBL/GenBank/DDBJ databases">
        <title>Genome sequencing project for genomic taxonomy and phylogenomics of Bacillus-like bacteria.</title>
        <authorList>
            <person name="Liu B."/>
            <person name="Wang J."/>
            <person name="Zhu Y."/>
            <person name="Liu G."/>
            <person name="Chen Q."/>
            <person name="Chen Z."/>
            <person name="Lan J."/>
            <person name="Che J."/>
            <person name="Ge C."/>
            <person name="Shi H."/>
            <person name="Pan Z."/>
            <person name="Liu X."/>
        </authorList>
    </citation>
    <scope>NUCLEOTIDE SEQUENCE [LARGE SCALE GENOMIC DNA]</scope>
    <source>
        <strain evidence="3">FJAT-27997</strain>
    </source>
</reference>
<keyword evidence="1" id="KW-1133">Transmembrane helix</keyword>
<feature type="transmembrane region" description="Helical" evidence="1">
    <location>
        <begin position="176"/>
        <end position="200"/>
    </location>
</feature>
<dbReference type="PATRIC" id="fig|1679170.3.peg.5570"/>
<sequence>MISILKHDVRKHIGAPLLLLAVIYILFCIVERQGSPESYELFVLRILSDHYLIIYGVTPVFLLSIFRKLEEDTPLLIVRFRTFARYFYTKWLAISIYAILFVLLQIITVLILGIGLPVGNEYPVNSLVENELFNYFEAAFSTPLLAVISSSLYMMIGLSFVGVSILTIFHFFNRRVVLITVLPAYLIMVIGLKIPALGTLPFITMNRYIILHHNLVIGNGILWSVTGMIVLVFVQIICIRFAWYRKFSLSWNVTGKGLFFYYARALWTGKIILLLCGIIGTLTIWKAMNGMEESMQDYILRFFYGLETGNFHLLTFLEQLIYYGTPLYLFALFIETWCSDDNLPVFIRIRQKKKWLIAIVSNGLIFHIIYIGLSFTLLFICGLLTKKTWIAHTIQISENIQMSIWPIFICLKVMELSVLFFTFFLLYIWLKNVTAAYLIVIAAHALILVLTVLFSYNPAGLVTIANLQIFEGSTGVPLNKAFTVLMLGSILLLGSISRSYKRFFN</sequence>
<feature type="transmembrane region" description="Helical" evidence="1">
    <location>
        <begin position="138"/>
        <end position="169"/>
    </location>
</feature>
<comment type="caution">
    <text evidence="2">The sequence shown here is derived from an EMBL/GenBank/DDBJ whole genome shotgun (WGS) entry which is preliminary data.</text>
</comment>
<feature type="transmembrane region" description="Helical" evidence="1">
    <location>
        <begin position="405"/>
        <end position="428"/>
    </location>
</feature>
<organism evidence="2 3">
    <name type="scientific">Peribacillus loiseleuriae</name>
    <dbReference type="NCBI Taxonomy" id="1679170"/>
    <lineage>
        <taxon>Bacteria</taxon>
        <taxon>Bacillati</taxon>
        <taxon>Bacillota</taxon>
        <taxon>Bacilli</taxon>
        <taxon>Bacillales</taxon>
        <taxon>Bacillaceae</taxon>
        <taxon>Peribacillus</taxon>
    </lineage>
</organism>
<evidence type="ECO:0000313" key="2">
    <source>
        <dbReference type="EMBL" id="KMY41500.1"/>
    </source>
</evidence>
<proteinExistence type="predicted"/>
<evidence type="ECO:0000313" key="3">
    <source>
        <dbReference type="Proteomes" id="UP000037146"/>
    </source>
</evidence>
<accession>A0A0K9G3W7</accession>
<keyword evidence="3" id="KW-1185">Reference proteome</keyword>
<feature type="transmembrane region" description="Helical" evidence="1">
    <location>
        <begin position="220"/>
        <end position="244"/>
    </location>
</feature>
<dbReference type="Proteomes" id="UP000037146">
    <property type="component" value="Unassembled WGS sequence"/>
</dbReference>
<feature type="transmembrane region" description="Helical" evidence="1">
    <location>
        <begin position="476"/>
        <end position="496"/>
    </location>
</feature>
<dbReference type="RefSeq" id="WP_049684090.1">
    <property type="nucleotide sequence ID" value="NZ_LFZW01000003.1"/>
</dbReference>
<evidence type="ECO:0000256" key="1">
    <source>
        <dbReference type="SAM" id="Phobius"/>
    </source>
</evidence>
<gene>
    <name evidence="2" type="ORF">AC625_24785</name>
</gene>
<keyword evidence="1" id="KW-0472">Membrane</keyword>
<feature type="transmembrane region" description="Helical" evidence="1">
    <location>
        <begin position="311"/>
        <end position="334"/>
    </location>
</feature>
<feature type="transmembrane region" description="Helical" evidence="1">
    <location>
        <begin position="91"/>
        <end position="118"/>
    </location>
</feature>
<feature type="transmembrane region" description="Helical" evidence="1">
    <location>
        <begin position="12"/>
        <end position="30"/>
    </location>
</feature>
<protein>
    <submittedName>
        <fullName evidence="2">Uncharacterized protein</fullName>
    </submittedName>
</protein>
<dbReference type="AlphaFoldDB" id="A0A0K9G3W7"/>
<feature type="transmembrane region" description="Helical" evidence="1">
    <location>
        <begin position="50"/>
        <end position="70"/>
    </location>
</feature>
<feature type="transmembrane region" description="Helical" evidence="1">
    <location>
        <begin position="265"/>
        <end position="285"/>
    </location>
</feature>
<feature type="transmembrane region" description="Helical" evidence="1">
    <location>
        <begin position="355"/>
        <end position="385"/>
    </location>
</feature>
<name>A0A0K9G3W7_9BACI</name>
<keyword evidence="1" id="KW-0812">Transmembrane</keyword>
<dbReference type="EMBL" id="LFZW01000003">
    <property type="protein sequence ID" value="KMY41500.1"/>
    <property type="molecule type" value="Genomic_DNA"/>
</dbReference>
<dbReference type="STRING" id="1679170.AC625_24785"/>